<dbReference type="AlphaFoldDB" id="A0A1H9QWE4"/>
<dbReference type="EMBL" id="FOFG01000038">
    <property type="protein sequence ID" value="SER64766.1"/>
    <property type="molecule type" value="Genomic_DNA"/>
</dbReference>
<evidence type="ECO:0000313" key="2">
    <source>
        <dbReference type="Proteomes" id="UP000199647"/>
    </source>
</evidence>
<accession>A0A1H9QWE4</accession>
<proteinExistence type="predicted"/>
<keyword evidence="2" id="KW-1185">Reference proteome</keyword>
<reference evidence="1 2" key="1">
    <citation type="submission" date="2016-10" db="EMBL/GenBank/DDBJ databases">
        <authorList>
            <person name="de Groot N.N."/>
        </authorList>
    </citation>
    <scope>NUCLEOTIDE SEQUENCE [LARGE SCALE GENOMIC DNA]</scope>
    <source>
        <strain evidence="1 2">A52C2</strain>
    </source>
</reference>
<name>A0A1H9QWE4_9HYPH</name>
<protein>
    <submittedName>
        <fullName evidence="1">Uncharacterized protein</fullName>
    </submittedName>
</protein>
<sequence length="247" mass="26990">MPRYREIGQFRPERLGGREEAIGVDPERFSHPNQESSAGTCASVFAFDEAANRDPYILCELLSGQTGRLSIGTKPCSDVAVYPLGSLAQSRCSFAPASTASRNINWARKGSCSPVTKHLGGLPIVAARCFRQLTGKTHASACSSSVPVHDAGMDVGETPKTLGEAELAGWTRFLVSCPKCRLLVELPFNEVWRRSPYRSLADIVQRLRCGRCGSRPDRVALERTIFRHLGGTPESETLPLCRLLPEC</sequence>
<gene>
    <name evidence="1" type="ORF">SAMN05216548_1382</name>
</gene>
<organism evidence="1 2">
    <name type="scientific">Faunimonas pinastri</name>
    <dbReference type="NCBI Taxonomy" id="1855383"/>
    <lineage>
        <taxon>Bacteria</taxon>
        <taxon>Pseudomonadati</taxon>
        <taxon>Pseudomonadota</taxon>
        <taxon>Alphaproteobacteria</taxon>
        <taxon>Hyphomicrobiales</taxon>
        <taxon>Afifellaceae</taxon>
        <taxon>Faunimonas</taxon>
    </lineage>
</organism>
<evidence type="ECO:0000313" key="1">
    <source>
        <dbReference type="EMBL" id="SER64766.1"/>
    </source>
</evidence>
<dbReference type="Proteomes" id="UP000199647">
    <property type="component" value="Unassembled WGS sequence"/>
</dbReference>